<protein>
    <recommendedName>
        <fullName evidence="3">SAWADEE domain-containing protein</fullName>
    </recommendedName>
</protein>
<proteinExistence type="predicted"/>
<reference evidence="1 2" key="1">
    <citation type="submission" date="2020-05" db="EMBL/GenBank/DDBJ databases">
        <authorList>
            <person name="Campoy J."/>
            <person name="Schneeberger K."/>
            <person name="Spophaly S."/>
        </authorList>
    </citation>
    <scope>NUCLEOTIDE SEQUENCE [LARGE SCALE GENOMIC DNA]</scope>
    <source>
        <strain evidence="1">PruArmRojPasFocal</strain>
    </source>
</reference>
<name>A0A6J5VDV5_PRUAR</name>
<dbReference type="AlphaFoldDB" id="A0A6J5VDV5"/>
<organism evidence="1 2">
    <name type="scientific">Prunus armeniaca</name>
    <name type="common">Apricot</name>
    <name type="synonym">Armeniaca vulgaris</name>
    <dbReference type="NCBI Taxonomy" id="36596"/>
    <lineage>
        <taxon>Eukaryota</taxon>
        <taxon>Viridiplantae</taxon>
        <taxon>Streptophyta</taxon>
        <taxon>Embryophyta</taxon>
        <taxon>Tracheophyta</taxon>
        <taxon>Spermatophyta</taxon>
        <taxon>Magnoliopsida</taxon>
        <taxon>eudicotyledons</taxon>
        <taxon>Gunneridae</taxon>
        <taxon>Pentapetalae</taxon>
        <taxon>rosids</taxon>
        <taxon>fabids</taxon>
        <taxon>Rosales</taxon>
        <taxon>Rosaceae</taxon>
        <taxon>Amygdaloideae</taxon>
        <taxon>Amygdaleae</taxon>
        <taxon>Prunus</taxon>
    </lineage>
</organism>
<dbReference type="EMBL" id="CAEKDK010000007">
    <property type="protein sequence ID" value="CAB4285857.1"/>
    <property type="molecule type" value="Genomic_DNA"/>
</dbReference>
<evidence type="ECO:0008006" key="3">
    <source>
        <dbReference type="Google" id="ProtNLM"/>
    </source>
</evidence>
<accession>A0A6J5VDV5</accession>
<gene>
    <name evidence="1" type="ORF">CURHAP_LOCUS41840</name>
</gene>
<sequence>MEVRVRFVGFGAKEDEWVNVGDLVLCFQLWILFAPFRCINKLFFKALSQASFLKIDVNFTSQEGTRLLILLQGRGMQQHGKCARRQS</sequence>
<evidence type="ECO:0000313" key="1">
    <source>
        <dbReference type="EMBL" id="CAB4285857.1"/>
    </source>
</evidence>
<dbReference type="Proteomes" id="UP000507222">
    <property type="component" value="Unassembled WGS sequence"/>
</dbReference>
<dbReference type="Gene3D" id="2.40.50.40">
    <property type="match status" value="1"/>
</dbReference>
<evidence type="ECO:0000313" key="2">
    <source>
        <dbReference type="Proteomes" id="UP000507222"/>
    </source>
</evidence>